<evidence type="ECO:0000256" key="1">
    <source>
        <dbReference type="ARBA" id="ARBA00022723"/>
    </source>
</evidence>
<dbReference type="PROSITE" id="PS00463">
    <property type="entry name" value="ZN2_CY6_FUNGAL_1"/>
    <property type="match status" value="1"/>
</dbReference>
<dbReference type="Proteomes" id="UP000094112">
    <property type="component" value="Unassembled WGS sequence"/>
</dbReference>
<keyword evidence="6" id="KW-0539">Nucleus</keyword>
<dbReference type="GO" id="GO:0000981">
    <property type="term" value="F:DNA-binding transcription factor activity, RNA polymerase II-specific"/>
    <property type="evidence" value="ECO:0007669"/>
    <property type="project" value="InterPro"/>
</dbReference>
<proteinExistence type="predicted"/>
<dbReference type="Pfam" id="PF04082">
    <property type="entry name" value="Fungal_trans"/>
    <property type="match status" value="1"/>
</dbReference>
<evidence type="ECO:0000256" key="2">
    <source>
        <dbReference type="ARBA" id="ARBA00022833"/>
    </source>
</evidence>
<dbReference type="OrthoDB" id="1924787at2759"/>
<dbReference type="PANTHER" id="PTHR31668:SF4">
    <property type="entry name" value="TRANSCRIPTIONAL ACTIVATOR PROTEIN DAL81"/>
    <property type="match status" value="1"/>
</dbReference>
<evidence type="ECO:0000256" key="6">
    <source>
        <dbReference type="ARBA" id="ARBA00023242"/>
    </source>
</evidence>
<evidence type="ECO:0000256" key="4">
    <source>
        <dbReference type="ARBA" id="ARBA00023125"/>
    </source>
</evidence>
<dbReference type="PROSITE" id="PS50048">
    <property type="entry name" value="ZN2_CY6_FUNGAL_2"/>
    <property type="match status" value="1"/>
</dbReference>
<dbReference type="SMART" id="SM00906">
    <property type="entry name" value="Fungal_trans"/>
    <property type="match status" value="1"/>
</dbReference>
<evidence type="ECO:0000313" key="8">
    <source>
        <dbReference type="EMBL" id="ODQ60317.1"/>
    </source>
</evidence>
<dbReference type="GO" id="GO:0006351">
    <property type="term" value="P:DNA-templated transcription"/>
    <property type="evidence" value="ECO:0007669"/>
    <property type="project" value="InterPro"/>
</dbReference>
<keyword evidence="3" id="KW-0805">Transcription regulation</keyword>
<dbReference type="GO" id="GO:0003677">
    <property type="term" value="F:DNA binding"/>
    <property type="evidence" value="ECO:0007669"/>
    <property type="project" value="UniProtKB-KW"/>
</dbReference>
<dbReference type="AlphaFoldDB" id="A0A1E3P643"/>
<sequence length="646" mass="74892">MSKRKFEPEDNKLFNVFTFSSRRVPSGRKSCSFCREKKVKCVNSEDNDERCKQCKTRDLSCSLCPAKAASTNHSSPSTVESPAVSNPQSSPVDFNINNGAQFLDLIGDMDWINVLDEELLQSDFPLAEAISINQNPGSTTRISGYNADTNGDGIPIDKRHGDTSFMYYGFSGEYDPFLRFNYYSYDDNDECFFKQKFFRKLGDSEMPAVFSFKTKKLLREQTKEYSTPGFDKKMIKKLYKCAPNLAVLYMKFIFPFLPILDGDFLGKIFSNETVEFNDISGGSPLFTLLLAKIGKGWERHDTSMSIFFDDQELPILKNRNELFTVAWNLLQDELHTPDLTTVKSLILFFQIISFKKYSQSNSFERTVLSNLVSVCFTLGLHVDCSDWKIPDDEKALRKRLWWTVFIMEKWNNFVVGTPSLINEKSYNVEIPSDINELFEDVSQYFSDINSKKFFLKLIELTFILNDTDEKLFSFQSVPKEEKPDAIRGFEEKLSIWYDGFKEIESASSVPFHSITLSYFVLKLILFRSRFQIYGVNKFKDICFDDAKVLLRDIVKFLRNLPSLVIHGFWYNWSRSLFMYIKDFSLLLVVISSTKEQSLEVLNIIKDFREWLEMNSKTLCLLWTTLLRINTATSSIGTQFKNSLKRR</sequence>
<evidence type="ECO:0000256" key="3">
    <source>
        <dbReference type="ARBA" id="ARBA00023015"/>
    </source>
</evidence>
<dbReference type="GO" id="GO:0001080">
    <property type="term" value="P:nitrogen catabolite activation of transcription from RNA polymerase II promoter"/>
    <property type="evidence" value="ECO:0007669"/>
    <property type="project" value="TreeGrafter"/>
</dbReference>
<keyword evidence="4" id="KW-0238">DNA-binding</keyword>
<dbReference type="RefSeq" id="XP_019039524.1">
    <property type="nucleotide sequence ID" value="XM_019184807.1"/>
</dbReference>
<dbReference type="InterPro" id="IPR036864">
    <property type="entry name" value="Zn2-C6_fun-type_DNA-bd_sf"/>
</dbReference>
<organism evidence="8 9">
    <name type="scientific">Wickerhamomyces anomalus (strain ATCC 58044 / CBS 1984 / NCYC 433 / NRRL Y-366-8)</name>
    <name type="common">Yeast</name>
    <name type="synonym">Hansenula anomala</name>
    <dbReference type="NCBI Taxonomy" id="683960"/>
    <lineage>
        <taxon>Eukaryota</taxon>
        <taxon>Fungi</taxon>
        <taxon>Dikarya</taxon>
        <taxon>Ascomycota</taxon>
        <taxon>Saccharomycotina</taxon>
        <taxon>Saccharomycetes</taxon>
        <taxon>Phaffomycetales</taxon>
        <taxon>Wickerhamomycetaceae</taxon>
        <taxon>Wickerhamomyces</taxon>
    </lineage>
</organism>
<accession>A0A1E3P643</accession>
<feature type="domain" description="Zn(2)-C6 fungal-type" evidence="7">
    <location>
        <begin position="30"/>
        <end position="63"/>
    </location>
</feature>
<dbReference type="STRING" id="683960.A0A1E3P643"/>
<dbReference type="InterPro" id="IPR007219">
    <property type="entry name" value="XnlR_reg_dom"/>
</dbReference>
<evidence type="ECO:0000256" key="5">
    <source>
        <dbReference type="ARBA" id="ARBA00023163"/>
    </source>
</evidence>
<dbReference type="PANTHER" id="PTHR31668">
    <property type="entry name" value="GLUCOSE TRANSPORT TRANSCRIPTION REGULATOR RGT1-RELATED-RELATED"/>
    <property type="match status" value="1"/>
</dbReference>
<dbReference type="InterPro" id="IPR001138">
    <property type="entry name" value="Zn2Cys6_DnaBD"/>
</dbReference>
<dbReference type="EMBL" id="KV454210">
    <property type="protein sequence ID" value="ODQ60317.1"/>
    <property type="molecule type" value="Genomic_DNA"/>
</dbReference>
<keyword evidence="5" id="KW-0804">Transcription</keyword>
<evidence type="ECO:0000259" key="7">
    <source>
        <dbReference type="PROSITE" id="PS50048"/>
    </source>
</evidence>
<gene>
    <name evidence="8" type="ORF">WICANDRAFT_78921</name>
</gene>
<reference evidence="8 9" key="1">
    <citation type="journal article" date="2016" name="Proc. Natl. Acad. Sci. U.S.A.">
        <title>Comparative genomics of biotechnologically important yeasts.</title>
        <authorList>
            <person name="Riley R."/>
            <person name="Haridas S."/>
            <person name="Wolfe K.H."/>
            <person name="Lopes M.R."/>
            <person name="Hittinger C.T."/>
            <person name="Goeker M."/>
            <person name="Salamov A.A."/>
            <person name="Wisecaver J.H."/>
            <person name="Long T.M."/>
            <person name="Calvey C.H."/>
            <person name="Aerts A.L."/>
            <person name="Barry K.W."/>
            <person name="Choi C."/>
            <person name="Clum A."/>
            <person name="Coughlan A.Y."/>
            <person name="Deshpande S."/>
            <person name="Douglass A.P."/>
            <person name="Hanson S.J."/>
            <person name="Klenk H.-P."/>
            <person name="LaButti K.M."/>
            <person name="Lapidus A."/>
            <person name="Lindquist E.A."/>
            <person name="Lipzen A.M."/>
            <person name="Meier-Kolthoff J.P."/>
            <person name="Ohm R.A."/>
            <person name="Otillar R.P."/>
            <person name="Pangilinan J.L."/>
            <person name="Peng Y."/>
            <person name="Rokas A."/>
            <person name="Rosa C.A."/>
            <person name="Scheuner C."/>
            <person name="Sibirny A.A."/>
            <person name="Slot J.C."/>
            <person name="Stielow J.B."/>
            <person name="Sun H."/>
            <person name="Kurtzman C.P."/>
            <person name="Blackwell M."/>
            <person name="Grigoriev I.V."/>
            <person name="Jeffries T.W."/>
        </authorList>
    </citation>
    <scope>NUCLEOTIDE SEQUENCE [LARGE SCALE GENOMIC DNA]</scope>
    <source>
        <strain evidence="9">ATCC 58044 / CBS 1984 / NCYC 433 / NRRL Y-366-8</strain>
    </source>
</reference>
<protein>
    <recommendedName>
        <fullName evidence="7">Zn(2)-C6 fungal-type domain-containing protein</fullName>
    </recommendedName>
</protein>
<dbReference type="CDD" id="cd12148">
    <property type="entry name" value="fungal_TF_MHR"/>
    <property type="match status" value="1"/>
</dbReference>
<evidence type="ECO:0000313" key="9">
    <source>
        <dbReference type="Proteomes" id="UP000094112"/>
    </source>
</evidence>
<dbReference type="InterPro" id="IPR050797">
    <property type="entry name" value="Carb_Metab_Trans_Reg"/>
</dbReference>
<dbReference type="GO" id="GO:0005634">
    <property type="term" value="C:nucleus"/>
    <property type="evidence" value="ECO:0007669"/>
    <property type="project" value="TreeGrafter"/>
</dbReference>
<dbReference type="CDD" id="cd00067">
    <property type="entry name" value="GAL4"/>
    <property type="match status" value="1"/>
</dbReference>
<keyword evidence="9" id="KW-1185">Reference proteome</keyword>
<dbReference type="SUPFAM" id="SSF57701">
    <property type="entry name" value="Zn2/Cys6 DNA-binding domain"/>
    <property type="match status" value="1"/>
</dbReference>
<keyword evidence="1" id="KW-0479">Metal-binding</keyword>
<dbReference type="GO" id="GO:0008270">
    <property type="term" value="F:zinc ion binding"/>
    <property type="evidence" value="ECO:0007669"/>
    <property type="project" value="InterPro"/>
</dbReference>
<keyword evidence="2" id="KW-0862">Zinc</keyword>
<name>A0A1E3P643_WICAA</name>
<dbReference type="GeneID" id="30202053"/>
<dbReference type="Gene3D" id="4.10.240.10">
    <property type="entry name" value="Zn(2)-C6 fungal-type DNA-binding domain"/>
    <property type="match status" value="1"/>
</dbReference>